<dbReference type="EMBL" id="BPQB01000034">
    <property type="protein sequence ID" value="GJE93635.1"/>
    <property type="molecule type" value="Genomic_DNA"/>
</dbReference>
<gene>
    <name evidence="2" type="ORF">PsYK624_097950</name>
</gene>
<name>A0A9P3GF16_9APHY</name>
<evidence type="ECO:0000313" key="3">
    <source>
        <dbReference type="Proteomes" id="UP000703269"/>
    </source>
</evidence>
<organism evidence="2 3">
    <name type="scientific">Phanerochaete sordida</name>
    <dbReference type="NCBI Taxonomy" id="48140"/>
    <lineage>
        <taxon>Eukaryota</taxon>
        <taxon>Fungi</taxon>
        <taxon>Dikarya</taxon>
        <taxon>Basidiomycota</taxon>
        <taxon>Agaricomycotina</taxon>
        <taxon>Agaricomycetes</taxon>
        <taxon>Polyporales</taxon>
        <taxon>Phanerochaetaceae</taxon>
        <taxon>Phanerochaete</taxon>
    </lineage>
</organism>
<evidence type="ECO:0000256" key="1">
    <source>
        <dbReference type="SAM" id="MobiDB-lite"/>
    </source>
</evidence>
<dbReference type="Proteomes" id="UP000703269">
    <property type="component" value="Unassembled WGS sequence"/>
</dbReference>
<reference evidence="2 3" key="1">
    <citation type="submission" date="2021-08" db="EMBL/GenBank/DDBJ databases">
        <title>Draft Genome Sequence of Phanerochaete sordida strain YK-624.</title>
        <authorList>
            <person name="Mori T."/>
            <person name="Dohra H."/>
            <person name="Suzuki T."/>
            <person name="Kawagishi H."/>
            <person name="Hirai H."/>
        </authorList>
    </citation>
    <scope>NUCLEOTIDE SEQUENCE [LARGE SCALE GENOMIC DNA]</scope>
    <source>
        <strain evidence="2 3">YK-624</strain>
    </source>
</reference>
<proteinExistence type="predicted"/>
<accession>A0A9P3GF16</accession>
<keyword evidence="3" id="KW-1185">Reference proteome</keyword>
<feature type="compositionally biased region" description="Basic and acidic residues" evidence="1">
    <location>
        <begin position="42"/>
        <end position="54"/>
    </location>
</feature>
<dbReference type="AlphaFoldDB" id="A0A9P3GF16"/>
<evidence type="ECO:0000313" key="2">
    <source>
        <dbReference type="EMBL" id="GJE93635.1"/>
    </source>
</evidence>
<comment type="caution">
    <text evidence="2">The sequence shown here is derived from an EMBL/GenBank/DDBJ whole genome shotgun (WGS) entry which is preliminary data.</text>
</comment>
<protein>
    <submittedName>
        <fullName evidence="2">Uncharacterized protein</fullName>
    </submittedName>
</protein>
<feature type="region of interest" description="Disordered" evidence="1">
    <location>
        <begin position="42"/>
        <end position="63"/>
    </location>
</feature>
<sequence length="86" mass="9759">MCISTASKHCCGFLRFYRWVYRVPCIRIYRIRWSRGIRTEVKESVPRRPERGTDGKGAPPGKQRLELPKMAAALNAPISSVLPASI</sequence>